<accession>A0A930BR77</accession>
<gene>
    <name evidence="1" type="ORF">HXL68_01995</name>
</gene>
<evidence type="ECO:0008006" key="3">
    <source>
        <dbReference type="Google" id="ProtNLM"/>
    </source>
</evidence>
<dbReference type="EMBL" id="JABZMI010000016">
    <property type="protein sequence ID" value="MBF1163791.1"/>
    <property type="molecule type" value="Genomic_DNA"/>
</dbReference>
<organism evidence="1 2">
    <name type="scientific">Dechloromonas agitata</name>
    <dbReference type="NCBI Taxonomy" id="73030"/>
    <lineage>
        <taxon>Bacteria</taxon>
        <taxon>Pseudomonadati</taxon>
        <taxon>Pseudomonadota</taxon>
        <taxon>Betaproteobacteria</taxon>
        <taxon>Rhodocyclales</taxon>
        <taxon>Azonexaceae</taxon>
        <taxon>Dechloromonas</taxon>
    </lineage>
</organism>
<dbReference type="AlphaFoldDB" id="A0A930BR77"/>
<dbReference type="Proteomes" id="UP000718593">
    <property type="component" value="Unassembled WGS sequence"/>
</dbReference>
<name>A0A930BR77_9RHOO</name>
<evidence type="ECO:0000313" key="1">
    <source>
        <dbReference type="EMBL" id="MBF1163791.1"/>
    </source>
</evidence>
<protein>
    <recommendedName>
        <fullName evidence="3">4Fe-4S ferredoxin-type domain-containing protein</fullName>
    </recommendedName>
</protein>
<proteinExistence type="predicted"/>
<reference evidence="1" key="1">
    <citation type="submission" date="2020-04" db="EMBL/GenBank/DDBJ databases">
        <title>Deep metagenomics examines the oral microbiome during advanced dental caries in children, revealing novel taxa and co-occurrences with host molecules.</title>
        <authorList>
            <person name="Baker J.L."/>
            <person name="Morton J.T."/>
            <person name="Dinis M."/>
            <person name="Alvarez R."/>
            <person name="Tran N.C."/>
            <person name="Knight R."/>
            <person name="Edlund A."/>
        </authorList>
    </citation>
    <scope>NUCLEOTIDE SEQUENCE</scope>
    <source>
        <strain evidence="1">JCVI_32_bin.24</strain>
    </source>
</reference>
<evidence type="ECO:0000313" key="2">
    <source>
        <dbReference type="Proteomes" id="UP000718593"/>
    </source>
</evidence>
<comment type="caution">
    <text evidence="1">The sequence shown here is derived from an EMBL/GenBank/DDBJ whole genome shotgun (WGS) entry which is preliminary data.</text>
</comment>
<sequence length="114" mass="11756">MQTVLKKPAAGEPCNGCGYCCTEQPCQLAVEFLGCSTGPCLALEERGGRTLCGLVRNPLGYLYKAAHPDSSESVLDDAPNIAAGHQLSVELASALGLGKGCDAADDEVSAEWAV</sequence>